<proteinExistence type="inferred from homology"/>
<feature type="transmembrane region" description="Helical" evidence="16">
    <location>
        <begin position="29"/>
        <end position="47"/>
    </location>
</feature>
<dbReference type="OrthoDB" id="1029639at2759"/>
<dbReference type="InterPro" id="IPR039010">
    <property type="entry name" value="Synaptotagmin_SMP"/>
</dbReference>
<keyword evidence="4" id="KW-0813">Transport</keyword>
<evidence type="ECO:0000256" key="16">
    <source>
        <dbReference type="SAM" id="Phobius"/>
    </source>
</evidence>
<keyword evidence="13" id="KW-0446">Lipid-binding</keyword>
<dbReference type="PROSITE" id="PS50004">
    <property type="entry name" value="C2"/>
    <property type="match status" value="2"/>
</dbReference>
<dbReference type="EMBL" id="OB664704">
    <property type="protein sequence ID" value="CAD7232472.1"/>
    <property type="molecule type" value="Genomic_DNA"/>
</dbReference>
<evidence type="ECO:0000256" key="6">
    <source>
        <dbReference type="ARBA" id="ARBA00022692"/>
    </source>
</evidence>
<keyword evidence="6 16" id="KW-0812">Transmembrane</keyword>
<evidence type="ECO:0000256" key="1">
    <source>
        <dbReference type="ARBA" id="ARBA00004202"/>
    </source>
</evidence>
<dbReference type="InterPro" id="IPR035892">
    <property type="entry name" value="C2_domain_sf"/>
</dbReference>
<evidence type="ECO:0000256" key="9">
    <source>
        <dbReference type="ARBA" id="ARBA00022824"/>
    </source>
</evidence>
<keyword evidence="10" id="KW-0106">Calcium</keyword>
<feature type="compositionally biased region" description="Low complexity" evidence="15">
    <location>
        <begin position="626"/>
        <end position="650"/>
    </location>
</feature>
<evidence type="ECO:0000313" key="17">
    <source>
        <dbReference type="EMBL" id="CAD7232472.1"/>
    </source>
</evidence>
<gene>
    <name evidence="17" type="ORF">CTOB1V02_LOCUS10307</name>
</gene>
<dbReference type="SUPFAM" id="SSF49562">
    <property type="entry name" value="C2 domain (Calcium/lipid-binding domain, CaLB)"/>
    <property type="match status" value="3"/>
</dbReference>
<comment type="subcellular location">
    <subcellularLocation>
        <location evidence="1">Cell membrane</location>
        <topology evidence="1">Peripheral membrane protein</topology>
    </subcellularLocation>
    <subcellularLocation>
        <location evidence="2">Endoplasmic reticulum membrane</location>
        <topology evidence="2">Multi-pass membrane protein</topology>
    </subcellularLocation>
</comment>
<feature type="region of interest" description="Disordered" evidence="15">
    <location>
        <begin position="675"/>
        <end position="703"/>
    </location>
</feature>
<feature type="compositionally biased region" description="Basic and acidic residues" evidence="15">
    <location>
        <begin position="590"/>
        <end position="600"/>
    </location>
</feature>
<dbReference type="GO" id="GO:0006869">
    <property type="term" value="P:lipid transport"/>
    <property type="evidence" value="ECO:0007669"/>
    <property type="project" value="UniProtKB-KW"/>
</dbReference>
<dbReference type="CDD" id="cd04050">
    <property type="entry name" value="C2B_Synaptotagmin-like"/>
    <property type="match status" value="1"/>
</dbReference>
<evidence type="ECO:0000256" key="10">
    <source>
        <dbReference type="ARBA" id="ARBA00022837"/>
    </source>
</evidence>
<dbReference type="GO" id="GO:0031210">
    <property type="term" value="F:phosphatidylcholine binding"/>
    <property type="evidence" value="ECO:0007669"/>
    <property type="project" value="TreeGrafter"/>
</dbReference>
<keyword evidence="14 16" id="KW-0472">Membrane</keyword>
<dbReference type="InterPro" id="IPR031468">
    <property type="entry name" value="SMP_LBD"/>
</dbReference>
<dbReference type="InterPro" id="IPR051634">
    <property type="entry name" value="Extended_Synaptotagmin"/>
</dbReference>
<evidence type="ECO:0000256" key="4">
    <source>
        <dbReference type="ARBA" id="ARBA00022448"/>
    </source>
</evidence>
<keyword evidence="12" id="KW-0445">Lipid transport</keyword>
<dbReference type="CDD" id="cd21670">
    <property type="entry name" value="SMP_ESyt"/>
    <property type="match status" value="1"/>
</dbReference>
<protein>
    <submittedName>
        <fullName evidence="17">Uncharacterized protein</fullName>
    </submittedName>
</protein>
<dbReference type="GO" id="GO:0008429">
    <property type="term" value="F:phosphatidylethanolamine binding"/>
    <property type="evidence" value="ECO:0007669"/>
    <property type="project" value="TreeGrafter"/>
</dbReference>
<dbReference type="FunFam" id="2.60.40.150:FF:000025">
    <property type="entry name" value="Extended synaptotagmin 2"/>
    <property type="match status" value="1"/>
</dbReference>
<dbReference type="GO" id="GO:0005789">
    <property type="term" value="C:endoplasmic reticulum membrane"/>
    <property type="evidence" value="ECO:0007669"/>
    <property type="project" value="UniProtKB-SubCell"/>
</dbReference>
<evidence type="ECO:0000256" key="15">
    <source>
        <dbReference type="SAM" id="MobiDB-lite"/>
    </source>
</evidence>
<keyword evidence="8" id="KW-0677">Repeat</keyword>
<evidence type="ECO:0000256" key="14">
    <source>
        <dbReference type="ARBA" id="ARBA00023136"/>
    </source>
</evidence>
<dbReference type="AlphaFoldDB" id="A0A7R8ZS88"/>
<evidence type="ECO:0000256" key="13">
    <source>
        <dbReference type="ARBA" id="ARBA00023121"/>
    </source>
</evidence>
<accession>A0A7R8ZS88</accession>
<evidence type="ECO:0000256" key="3">
    <source>
        <dbReference type="ARBA" id="ARBA00005867"/>
    </source>
</evidence>
<dbReference type="SMART" id="SM00239">
    <property type="entry name" value="C2"/>
    <property type="match status" value="2"/>
</dbReference>
<evidence type="ECO:0000256" key="7">
    <source>
        <dbReference type="ARBA" id="ARBA00022723"/>
    </source>
</evidence>
<organism evidence="17">
    <name type="scientific">Cyprideis torosa</name>
    <dbReference type="NCBI Taxonomy" id="163714"/>
    <lineage>
        <taxon>Eukaryota</taxon>
        <taxon>Metazoa</taxon>
        <taxon>Ecdysozoa</taxon>
        <taxon>Arthropoda</taxon>
        <taxon>Crustacea</taxon>
        <taxon>Oligostraca</taxon>
        <taxon>Ostracoda</taxon>
        <taxon>Podocopa</taxon>
        <taxon>Podocopida</taxon>
        <taxon>Cytherocopina</taxon>
        <taxon>Cytheroidea</taxon>
        <taxon>Cytherideidae</taxon>
        <taxon>Cyprideis</taxon>
    </lineage>
</organism>
<feature type="compositionally biased region" description="Acidic residues" evidence="15">
    <location>
        <begin position="565"/>
        <end position="580"/>
    </location>
</feature>
<evidence type="ECO:0000256" key="11">
    <source>
        <dbReference type="ARBA" id="ARBA00022989"/>
    </source>
</evidence>
<keyword evidence="5" id="KW-1003">Cell membrane</keyword>
<evidence type="ECO:0000256" key="2">
    <source>
        <dbReference type="ARBA" id="ARBA00004477"/>
    </source>
</evidence>
<dbReference type="InterPro" id="IPR000008">
    <property type="entry name" value="C2_dom"/>
</dbReference>
<dbReference type="GO" id="GO:0035091">
    <property type="term" value="F:phosphatidylinositol binding"/>
    <property type="evidence" value="ECO:0007669"/>
    <property type="project" value="TreeGrafter"/>
</dbReference>
<reference evidence="17" key="1">
    <citation type="submission" date="2020-11" db="EMBL/GenBank/DDBJ databases">
        <authorList>
            <person name="Tran Van P."/>
        </authorList>
    </citation>
    <scope>NUCLEOTIDE SEQUENCE</scope>
</reference>
<dbReference type="GO" id="GO:0061817">
    <property type="term" value="P:endoplasmic reticulum-plasma membrane tethering"/>
    <property type="evidence" value="ECO:0007669"/>
    <property type="project" value="InterPro"/>
</dbReference>
<name>A0A7R8ZS88_9CRUS</name>
<keyword evidence="11 16" id="KW-1133">Transmembrane helix</keyword>
<dbReference type="Pfam" id="PF00168">
    <property type="entry name" value="C2"/>
    <property type="match status" value="3"/>
</dbReference>
<dbReference type="PANTHER" id="PTHR45761">
    <property type="entry name" value="EXTENDED SYNAPTOTAGMIN-LIKE PROTEIN 2, ISOFORM C"/>
    <property type="match status" value="1"/>
</dbReference>
<feature type="region of interest" description="Disordered" evidence="15">
    <location>
        <begin position="560"/>
        <end position="662"/>
    </location>
</feature>
<comment type="similarity">
    <text evidence="3">Belongs to the extended synaptotagmin family.</text>
</comment>
<dbReference type="GO" id="GO:0005544">
    <property type="term" value="F:calcium-dependent phospholipid binding"/>
    <property type="evidence" value="ECO:0007669"/>
    <property type="project" value="TreeGrafter"/>
</dbReference>
<evidence type="ECO:0000256" key="8">
    <source>
        <dbReference type="ARBA" id="ARBA00022737"/>
    </source>
</evidence>
<keyword evidence="9" id="KW-0256">Endoplasmic reticulum</keyword>
<dbReference type="InterPro" id="IPR037749">
    <property type="entry name" value="Ext_Synaptotagmin_C2B"/>
</dbReference>
<dbReference type="Pfam" id="PF17047">
    <property type="entry name" value="SMP_LBD"/>
    <property type="match status" value="1"/>
</dbReference>
<dbReference type="Gene3D" id="2.60.40.150">
    <property type="entry name" value="C2 domain"/>
    <property type="match status" value="3"/>
</dbReference>
<evidence type="ECO:0000256" key="5">
    <source>
        <dbReference type="ARBA" id="ARBA00022475"/>
    </source>
</evidence>
<dbReference type="GO" id="GO:0005886">
    <property type="term" value="C:plasma membrane"/>
    <property type="evidence" value="ECO:0007669"/>
    <property type="project" value="UniProtKB-SubCell"/>
</dbReference>
<dbReference type="GO" id="GO:0005509">
    <property type="term" value="F:calcium ion binding"/>
    <property type="evidence" value="ECO:0007669"/>
    <property type="project" value="TreeGrafter"/>
</dbReference>
<sequence length="757" mass="83660">MGRKQTMWDVMWDFAKSGTLCLSVYMMGYFGYSPAWLLAILIVKVMVDKRKAERQFRIEFNKMLATSDEKELVLSCLKDLPAWVFFADMERAEWLNVVLKRLWPYVNLYAQDLLLESIEPAVQETLKAYSISGFKFTKTRLGNVPVRIGGVKCYSKLVGRDEIVMDMEIMYGGDCDIEVLVSGVRMGVADLQLRGTLRLVCKPLIKQIPLVGGVQAYFLNPPQLDFNLTNIGNAFEIPGLDSLIRTTVLEQICAYVVIPNKYVMSLSPDVPVVRLKLPEPMGVLRVQLLEAKELEKKDIGILGTGKSDPYAIITIGATQYKTQMILNTVSPKWDYLCEGPVYSTHTLLGIRVMDHDDTGKDEDLGKVNFDIGSLASTLDGRQDIWVPLESAKTGRVHLRMDWLNLSDDRVLLEAQRKEVASLIGMKGERASVALLLVYLDSARNLPELSGAASAFPNPEVRMTLGNQSFTSSPAYKTCNPVWESSHTFFIKSFETQDLNINVFDAKWNKSLGKIDYSIGLLLDQPGMELYQTTFHLKSSSPDAALVMTLRLRILTGGSTMPKEMLEEEDEGVVEITDEDKEAVPPPSSPVKKEEPPESKTQEPQTVAAPSAPVQQTAPARAAAGESKPAPSTPPSSKMAPSSPSSNKKAPATPPPSKKGVEKYALSTATKILAAQTAPLTTDTEGEGLRLRPTASKKAGDRGQIQATLSYSSDKQKLTVVVHRCRNLPMEPDDPDELPDPYVKCYLNPGERAVPRMG</sequence>
<evidence type="ECO:0000256" key="12">
    <source>
        <dbReference type="ARBA" id="ARBA00023055"/>
    </source>
</evidence>
<dbReference type="PROSITE" id="PS51847">
    <property type="entry name" value="SMP"/>
    <property type="match status" value="1"/>
</dbReference>
<keyword evidence="7" id="KW-0479">Metal-binding</keyword>
<dbReference type="PANTHER" id="PTHR45761:SF1">
    <property type="entry name" value="EXTENDED SYNAPTOTAGMIN-LIKE PROTEIN 2, ISOFORM C"/>
    <property type="match status" value="1"/>
</dbReference>